<evidence type="ECO:0000313" key="4">
    <source>
        <dbReference type="Proteomes" id="UP001459277"/>
    </source>
</evidence>
<feature type="compositionally biased region" description="Basic and acidic residues" evidence="2">
    <location>
        <begin position="31"/>
        <end position="45"/>
    </location>
</feature>
<comment type="caution">
    <text evidence="3">The sequence shown here is derived from an EMBL/GenBank/DDBJ whole genome shotgun (WGS) entry which is preliminary data.</text>
</comment>
<reference evidence="3 4" key="1">
    <citation type="submission" date="2024-01" db="EMBL/GenBank/DDBJ databases">
        <title>A telomere-to-telomere, gap-free genome of sweet tea (Lithocarpus litseifolius).</title>
        <authorList>
            <person name="Zhou J."/>
        </authorList>
    </citation>
    <scope>NUCLEOTIDE SEQUENCE [LARGE SCALE GENOMIC DNA]</scope>
    <source>
        <strain evidence="3">Zhou-2022a</strain>
        <tissue evidence="3">Leaf</tissue>
    </source>
</reference>
<feature type="coiled-coil region" evidence="1">
    <location>
        <begin position="293"/>
        <end position="348"/>
    </location>
</feature>
<feature type="region of interest" description="Disordered" evidence="2">
    <location>
        <begin position="426"/>
        <end position="484"/>
    </location>
</feature>
<name>A0AAW2CQK8_9ROSI</name>
<feature type="region of interest" description="Disordered" evidence="2">
    <location>
        <begin position="132"/>
        <end position="197"/>
    </location>
</feature>
<feature type="compositionally biased region" description="Basic and acidic residues" evidence="2">
    <location>
        <begin position="137"/>
        <end position="146"/>
    </location>
</feature>
<dbReference type="EMBL" id="JAZDWU010000006">
    <property type="protein sequence ID" value="KAK9999677.1"/>
    <property type="molecule type" value="Genomic_DNA"/>
</dbReference>
<dbReference type="AlphaFoldDB" id="A0AAW2CQK8"/>
<evidence type="ECO:0000313" key="3">
    <source>
        <dbReference type="EMBL" id="KAK9999677.1"/>
    </source>
</evidence>
<protein>
    <submittedName>
        <fullName evidence="3">Uncharacterized protein</fullName>
    </submittedName>
</protein>
<feature type="compositionally biased region" description="Basic and acidic residues" evidence="2">
    <location>
        <begin position="159"/>
        <end position="169"/>
    </location>
</feature>
<dbReference type="Proteomes" id="UP001459277">
    <property type="component" value="Unassembled WGS sequence"/>
</dbReference>
<organism evidence="3 4">
    <name type="scientific">Lithocarpus litseifolius</name>
    <dbReference type="NCBI Taxonomy" id="425828"/>
    <lineage>
        <taxon>Eukaryota</taxon>
        <taxon>Viridiplantae</taxon>
        <taxon>Streptophyta</taxon>
        <taxon>Embryophyta</taxon>
        <taxon>Tracheophyta</taxon>
        <taxon>Spermatophyta</taxon>
        <taxon>Magnoliopsida</taxon>
        <taxon>eudicotyledons</taxon>
        <taxon>Gunneridae</taxon>
        <taxon>Pentapetalae</taxon>
        <taxon>rosids</taxon>
        <taxon>fabids</taxon>
        <taxon>Fagales</taxon>
        <taxon>Fagaceae</taxon>
        <taxon>Lithocarpus</taxon>
    </lineage>
</organism>
<evidence type="ECO:0000256" key="1">
    <source>
        <dbReference type="SAM" id="Coils"/>
    </source>
</evidence>
<feature type="region of interest" description="Disordered" evidence="2">
    <location>
        <begin position="1"/>
        <end position="67"/>
    </location>
</feature>
<gene>
    <name evidence="3" type="ORF">SO802_019280</name>
</gene>
<sequence length="484" mass="52958">MEWDRHPLSCRPPEDESSVPLSDEEVNQGEVVRESGGDDQVRESGSDENSAGDEDLESTSEAFSRPVVSKEQKAFILKVTEIPLEERKCGNLITPDALHTYCGGPEPTEEARCLDSLSRQQMESAKLRAQIRAAAARKKEEGKGKEGASTSLPKSAPKRKGDGTEDRPAKKVTVVPRDHSSKPPSPKHGVDKGLMSAQGPVIPEDRRCILTHKGYALERLDSILGKEEADSCVNQSVQELGDSGLFDLARVCTLFTVCAVYFLCYYADESFVLQAVVRMRAMQVKGAKNEELLARQKKRITNLTDGLDQYKDACRTLNGEITELKEKLEEGNHRVEQEREARVTAEKELTSLLGQVETAKSDAVAEFKTSQTFIDSYAEYYGDGFEDCLKQVKSLFPHLDLSRVSMDDPVPSTPMVDTVYVEDDDLGESGIPTRGDGVVLAQPALDKPAASKIPSSGPSNPEEFPADEIQDPKGDDAAPDAPAP</sequence>
<accession>A0AAW2CQK8</accession>
<keyword evidence="4" id="KW-1185">Reference proteome</keyword>
<keyword evidence="1" id="KW-0175">Coiled coil</keyword>
<evidence type="ECO:0000256" key="2">
    <source>
        <dbReference type="SAM" id="MobiDB-lite"/>
    </source>
</evidence>
<proteinExistence type="predicted"/>